<keyword evidence="3" id="KW-1185">Reference proteome</keyword>
<dbReference type="Proteomes" id="UP000243535">
    <property type="component" value="Unassembled WGS sequence"/>
</dbReference>
<evidence type="ECO:0000313" key="2">
    <source>
        <dbReference type="EMBL" id="CUA85215.1"/>
    </source>
</evidence>
<dbReference type="GO" id="GO:0004180">
    <property type="term" value="F:carboxypeptidase activity"/>
    <property type="evidence" value="ECO:0007669"/>
    <property type="project" value="UniProtKB-KW"/>
</dbReference>
<evidence type="ECO:0000259" key="1">
    <source>
        <dbReference type="Pfam" id="PF02557"/>
    </source>
</evidence>
<keyword evidence="2" id="KW-0378">Hydrolase</keyword>
<evidence type="ECO:0000313" key="3">
    <source>
        <dbReference type="Proteomes" id="UP000243535"/>
    </source>
</evidence>
<reference evidence="3" key="1">
    <citation type="submission" date="2015-08" db="EMBL/GenBank/DDBJ databases">
        <authorList>
            <person name="Varghese N."/>
        </authorList>
    </citation>
    <scope>NUCLEOTIDE SEQUENCE [LARGE SCALE GENOMIC DNA]</scope>
    <source>
        <strain evidence="3">DSM 17901</strain>
    </source>
</reference>
<protein>
    <submittedName>
        <fullName evidence="2">D-alanyl-D-alanine carboxypeptidase</fullName>
    </submittedName>
</protein>
<dbReference type="RefSeq" id="WP_055434216.1">
    <property type="nucleotide sequence ID" value="NZ_CYHA01000005.1"/>
</dbReference>
<dbReference type="EMBL" id="CYHA01000005">
    <property type="protein sequence ID" value="CUA85215.1"/>
    <property type="molecule type" value="Genomic_DNA"/>
</dbReference>
<organism evidence="2 3">
    <name type="scientific">Gulbenkiania indica</name>
    <dbReference type="NCBI Taxonomy" id="375574"/>
    <lineage>
        <taxon>Bacteria</taxon>
        <taxon>Pseudomonadati</taxon>
        <taxon>Pseudomonadota</taxon>
        <taxon>Betaproteobacteria</taxon>
        <taxon>Neisseriales</taxon>
        <taxon>Chromobacteriaceae</taxon>
        <taxon>Gulbenkiania</taxon>
    </lineage>
</organism>
<accession>A0A0K6H2V0</accession>
<dbReference type="OrthoDB" id="9792074at2"/>
<dbReference type="Pfam" id="PF02557">
    <property type="entry name" value="VanY"/>
    <property type="match status" value="1"/>
</dbReference>
<dbReference type="STRING" id="375574.GCA_001418035_02093"/>
<dbReference type="InterPro" id="IPR058193">
    <property type="entry name" value="VanY/YodJ_core_dom"/>
</dbReference>
<keyword evidence="2" id="KW-0121">Carboxypeptidase</keyword>
<dbReference type="PANTHER" id="PTHR34385:SF1">
    <property type="entry name" value="PEPTIDOGLYCAN L-ALANYL-D-GLUTAMATE ENDOPEPTIDASE CWLK"/>
    <property type="match status" value="1"/>
</dbReference>
<dbReference type="InterPro" id="IPR003709">
    <property type="entry name" value="VanY-like_core_dom"/>
</dbReference>
<dbReference type="AlphaFoldDB" id="A0A0K6H2V0"/>
<sequence length="180" mass="19285">MSPIPDEIARCNARLGIPLARLRARGVPFCPEAASAELVTADTGADGRVFQLLPEAATAWQAMKAAAAADGVGLFLVSAFRSVARQQEIVTAKLARGQALEDILRVSAAPGFSEHHGGRAIDIGTPGSPLLEEVFETTAAFAWLCRHAGRFGFAMSYPRDNPQGFLYEPWHWCHRPGACA</sequence>
<feature type="domain" description="D-alanyl-D-alanine carboxypeptidase-like core" evidence="1">
    <location>
        <begin position="52"/>
        <end position="175"/>
    </location>
</feature>
<dbReference type="PANTHER" id="PTHR34385">
    <property type="entry name" value="D-ALANYL-D-ALANINE CARBOXYPEPTIDASE"/>
    <property type="match status" value="1"/>
</dbReference>
<proteinExistence type="predicted"/>
<keyword evidence="2" id="KW-0645">Protease</keyword>
<dbReference type="InterPro" id="IPR009045">
    <property type="entry name" value="Zn_M74/Hedgehog-like"/>
</dbReference>
<name>A0A0K6H2V0_9NEIS</name>
<dbReference type="Gene3D" id="3.30.1380.10">
    <property type="match status" value="1"/>
</dbReference>
<gene>
    <name evidence="2" type="ORF">Ga0061063_2308</name>
</gene>
<dbReference type="InterPro" id="IPR052179">
    <property type="entry name" value="DD-CPase-like"/>
</dbReference>
<dbReference type="CDD" id="cd14852">
    <property type="entry name" value="LD-carboxypeptidase"/>
    <property type="match status" value="1"/>
</dbReference>
<dbReference type="SUPFAM" id="SSF55166">
    <property type="entry name" value="Hedgehog/DD-peptidase"/>
    <property type="match status" value="1"/>
</dbReference>
<dbReference type="GO" id="GO:0006508">
    <property type="term" value="P:proteolysis"/>
    <property type="evidence" value="ECO:0007669"/>
    <property type="project" value="InterPro"/>
</dbReference>